<evidence type="ECO:0000313" key="1">
    <source>
        <dbReference type="EMBL" id="CAB4142140.1"/>
    </source>
</evidence>
<name>A0A6J5MAE3_9CAUD</name>
<accession>A0A6J5MAE3</accession>
<organism evidence="1">
    <name type="scientific">uncultured Caudovirales phage</name>
    <dbReference type="NCBI Taxonomy" id="2100421"/>
    <lineage>
        <taxon>Viruses</taxon>
        <taxon>Duplodnaviria</taxon>
        <taxon>Heunggongvirae</taxon>
        <taxon>Uroviricota</taxon>
        <taxon>Caudoviricetes</taxon>
        <taxon>Peduoviridae</taxon>
        <taxon>Maltschvirus</taxon>
        <taxon>Maltschvirus maltsch</taxon>
    </lineage>
</organism>
<protein>
    <submittedName>
        <fullName evidence="1">Uncharacterized protein</fullName>
    </submittedName>
</protein>
<sequence length="136" mass="15530">MKPYLSKAAKTLRDQINETWLDRDKRSDGWISDTKHALRKSDHNPRPDGEVCAIDIDAGLSNEQGVSHALADQLRLTAKKDKRISYIIHAGKICSGKSLWRWVKYRGINPHHKHIHVSFKPNQTGEKFNIPLLKGN</sequence>
<reference evidence="1" key="1">
    <citation type="submission" date="2020-04" db="EMBL/GenBank/DDBJ databases">
        <authorList>
            <person name="Chiriac C."/>
            <person name="Salcher M."/>
            <person name="Ghai R."/>
            <person name="Kavagutti S V."/>
        </authorList>
    </citation>
    <scope>NUCLEOTIDE SEQUENCE</scope>
</reference>
<dbReference type="EMBL" id="LR796405">
    <property type="protein sequence ID" value="CAB4142140.1"/>
    <property type="molecule type" value="Genomic_DNA"/>
</dbReference>
<proteinExistence type="predicted"/>
<gene>
    <name evidence="1" type="ORF">UFOVP441_19</name>
</gene>